<keyword evidence="1" id="KW-0472">Membrane</keyword>
<evidence type="ECO:0000313" key="4">
    <source>
        <dbReference type="Proteomes" id="UP000078516"/>
    </source>
</evidence>
<dbReference type="OrthoDB" id="2200300at2"/>
<dbReference type="RefSeq" id="WP_067482221.1">
    <property type="nucleotide sequence ID" value="NZ_BJUG01000002.1"/>
</dbReference>
<dbReference type="Proteomes" id="UP000078516">
    <property type="component" value="Unassembled WGS sequence"/>
</dbReference>
<feature type="transmembrane region" description="Helical" evidence="1">
    <location>
        <begin position="30"/>
        <end position="51"/>
    </location>
</feature>
<accession>A0A179ETF9</accession>
<keyword evidence="1" id="KW-0812">Transmembrane</keyword>
<comment type="caution">
    <text evidence="3">The sequence shown here is derived from an EMBL/GenBank/DDBJ whole genome shotgun (WGS) entry which is preliminary data.</text>
</comment>
<reference evidence="2 5" key="2">
    <citation type="submission" date="2019-07" db="EMBL/GenBank/DDBJ databases">
        <title>Whole genome shotgun sequence of Enterococcus thailandicus NBRC 101867.</title>
        <authorList>
            <person name="Hosoyama A."/>
            <person name="Uohara A."/>
            <person name="Ohji S."/>
            <person name="Ichikawa N."/>
        </authorList>
    </citation>
    <scope>NUCLEOTIDE SEQUENCE [LARGE SCALE GENOMIC DNA]</scope>
    <source>
        <strain evidence="2 5">NBRC 101867</strain>
    </source>
</reference>
<dbReference type="Proteomes" id="UP000321361">
    <property type="component" value="Unassembled WGS sequence"/>
</dbReference>
<evidence type="ECO:0000313" key="2">
    <source>
        <dbReference type="EMBL" id="GEK36145.1"/>
    </source>
</evidence>
<proteinExistence type="predicted"/>
<sequence>MFIIWGEIKEKIQESWTQFGDAFAENPIKYFWRAGGLLFLSLLLAGSMIFLPEKIKADQVDSLVYSTITSDKVKGFDYSNAEQTIADSKAISVMFCVPKGETYEQVLSIFNDSKKMEELNRQIYFYPLVYDVAEEEKEYGINREQITFIFFDGGKETNRVVIGKEGITDVSKELVPELNRLPLANIKKLELEMTTDSTQ</sequence>
<evidence type="ECO:0000313" key="5">
    <source>
        <dbReference type="Proteomes" id="UP000321361"/>
    </source>
</evidence>
<keyword evidence="4" id="KW-1185">Reference proteome</keyword>
<dbReference type="EMBL" id="BJUG01000002">
    <property type="protein sequence ID" value="GEK36145.1"/>
    <property type="molecule type" value="Genomic_DNA"/>
</dbReference>
<reference evidence="3 4" key="1">
    <citation type="submission" date="2016-04" db="EMBL/GenBank/DDBJ databases">
        <title>Draft genome of an Enterococcus thailandicus strain isolated from bovine feces.</title>
        <authorList>
            <person name="Beukers A.G."/>
            <person name="Zaheer R."/>
            <person name="Goji N."/>
            <person name="Cook S.R."/>
            <person name="Amoako K."/>
            <person name="Chaves A.V."/>
            <person name="Ward M.P."/>
            <person name="Mcallister T.A."/>
        </authorList>
    </citation>
    <scope>NUCLEOTIDE SEQUENCE [LARGE SCALE GENOMIC DNA]</scope>
    <source>
        <strain evidence="3 4">F0711D 46</strain>
    </source>
</reference>
<gene>
    <name evidence="3" type="ORF">A6E74_03545</name>
    <name evidence="2" type="ORF">ETH01_04320</name>
</gene>
<organism evidence="3 4">
    <name type="scientific">Enterococcus thailandicus</name>
    <dbReference type="NCBI Taxonomy" id="417368"/>
    <lineage>
        <taxon>Bacteria</taxon>
        <taxon>Bacillati</taxon>
        <taxon>Bacillota</taxon>
        <taxon>Bacilli</taxon>
        <taxon>Lactobacillales</taxon>
        <taxon>Enterococcaceae</taxon>
        <taxon>Enterococcus</taxon>
    </lineage>
</organism>
<keyword evidence="1" id="KW-1133">Transmembrane helix</keyword>
<dbReference type="PATRIC" id="fig|417368.6.peg.1244"/>
<dbReference type="EMBL" id="LWMN01000010">
    <property type="protein sequence ID" value="OAQ56497.1"/>
    <property type="molecule type" value="Genomic_DNA"/>
</dbReference>
<evidence type="ECO:0000256" key="1">
    <source>
        <dbReference type="SAM" id="Phobius"/>
    </source>
</evidence>
<protein>
    <submittedName>
        <fullName evidence="3">Uncharacterized protein</fullName>
    </submittedName>
</protein>
<evidence type="ECO:0000313" key="3">
    <source>
        <dbReference type="EMBL" id="OAQ56497.1"/>
    </source>
</evidence>
<name>A0A179ETF9_ENTTH</name>
<dbReference type="AlphaFoldDB" id="A0A179ETF9"/>